<dbReference type="SUPFAM" id="SSF51556">
    <property type="entry name" value="Metallo-dependent hydrolases"/>
    <property type="match status" value="1"/>
</dbReference>
<dbReference type="InterPro" id="IPR006330">
    <property type="entry name" value="Ado/ade_deaminase"/>
</dbReference>
<dbReference type="Proteomes" id="UP001201163">
    <property type="component" value="Unassembled WGS sequence"/>
</dbReference>
<dbReference type="GO" id="GO:0009117">
    <property type="term" value="P:nucleotide metabolic process"/>
    <property type="evidence" value="ECO:0007669"/>
    <property type="project" value="UniProtKB-KW"/>
</dbReference>
<evidence type="ECO:0000256" key="1">
    <source>
        <dbReference type="ARBA" id="ARBA00001947"/>
    </source>
</evidence>
<dbReference type="InterPro" id="IPR032466">
    <property type="entry name" value="Metal_Hydrolase"/>
</dbReference>
<comment type="similarity">
    <text evidence="2">Belongs to the metallo-dependent hydrolases superfamily. Adenosine and AMP deaminases family.</text>
</comment>
<dbReference type="EMBL" id="JAKELL010000043">
    <property type="protein sequence ID" value="KAH8988232.1"/>
    <property type="molecule type" value="Genomic_DNA"/>
</dbReference>
<dbReference type="GO" id="GO:0046872">
    <property type="term" value="F:metal ion binding"/>
    <property type="evidence" value="ECO:0007669"/>
    <property type="project" value="UniProtKB-KW"/>
</dbReference>
<dbReference type="GO" id="GO:0006154">
    <property type="term" value="P:adenosine catabolic process"/>
    <property type="evidence" value="ECO:0007669"/>
    <property type="project" value="TreeGrafter"/>
</dbReference>
<evidence type="ECO:0000256" key="6">
    <source>
        <dbReference type="ARBA" id="ARBA00023080"/>
    </source>
</evidence>
<keyword evidence="4" id="KW-0378">Hydrolase</keyword>
<keyword evidence="10" id="KW-1185">Reference proteome</keyword>
<reference evidence="9" key="1">
    <citation type="submission" date="2022-01" db="EMBL/GenBank/DDBJ databases">
        <title>Comparative genomics reveals a dynamic genome evolution in the ectomycorrhizal milk-cap (Lactarius) mushrooms.</title>
        <authorList>
            <consortium name="DOE Joint Genome Institute"/>
            <person name="Lebreton A."/>
            <person name="Tang N."/>
            <person name="Kuo A."/>
            <person name="LaButti K."/>
            <person name="Drula E."/>
            <person name="Barry K."/>
            <person name="Clum A."/>
            <person name="Lipzen A."/>
            <person name="Mousain D."/>
            <person name="Ng V."/>
            <person name="Wang R."/>
            <person name="Wang X."/>
            <person name="Dai Y."/>
            <person name="Henrissat B."/>
            <person name="Grigoriev I.V."/>
            <person name="Guerin-Laguette A."/>
            <person name="Yu F."/>
            <person name="Martin F.M."/>
        </authorList>
    </citation>
    <scope>NUCLEOTIDE SEQUENCE</scope>
    <source>
        <strain evidence="9">QP</strain>
    </source>
</reference>
<gene>
    <name evidence="9" type="ORF">EDB92DRAFT_1935900</name>
</gene>
<sequence length="358" mass="39106">MTATPADAALRLLSPAQLAFLDRLPKAELHAHLNGSIPLPLLQELAQEYLSAPTIATANADALSTPVVAADVISGLQLLKAGVILDRIDDFFGLFPAIYALTSTPAALRRATRGVLSHFLDGASGAVAYIELRTTPRETPGVMTRREYLEAVLDEVEARAPDAAALIVSLDRRMERAVAQEVLVLAMELRREGRRVVGVDLCGDPKAGNMEDFVELFRTARAEGLGVTLHIAETRENSAAETVKLLSCEPQRLGHATFLDDQAKELVLARRTCIEICLTSNILCKTVERLEDHHIRYYLERNHPIAVCTDDILPFRNSVLAEYALLMAPKPVGLGLSESEIETVARMGMQSRFPNPTP</sequence>
<protein>
    <submittedName>
        <fullName evidence="9">Adenosine deaminase-like protein</fullName>
    </submittedName>
</protein>
<evidence type="ECO:0000256" key="3">
    <source>
        <dbReference type="ARBA" id="ARBA00022723"/>
    </source>
</evidence>
<dbReference type="AlphaFoldDB" id="A0AAD4Q6H8"/>
<keyword evidence="6" id="KW-0546">Nucleotide metabolism</keyword>
<comment type="cofactor">
    <cofactor evidence="1">
        <name>Zn(2+)</name>
        <dbReference type="ChEBI" id="CHEBI:29105"/>
    </cofactor>
</comment>
<accession>A0AAD4Q6H8</accession>
<comment type="catalytic activity">
    <reaction evidence="7">
        <text>N(6)-methyl-AMP + H2O + H(+) = IMP + methylamine</text>
        <dbReference type="Rhea" id="RHEA:16001"/>
        <dbReference type="ChEBI" id="CHEBI:15377"/>
        <dbReference type="ChEBI" id="CHEBI:15378"/>
        <dbReference type="ChEBI" id="CHEBI:58053"/>
        <dbReference type="ChEBI" id="CHEBI:59338"/>
        <dbReference type="ChEBI" id="CHEBI:144842"/>
    </reaction>
    <physiologicalReaction direction="left-to-right" evidence="7">
        <dbReference type="Rhea" id="RHEA:16002"/>
    </physiologicalReaction>
</comment>
<proteinExistence type="inferred from homology"/>
<dbReference type="GO" id="GO:0046103">
    <property type="term" value="P:inosine biosynthetic process"/>
    <property type="evidence" value="ECO:0007669"/>
    <property type="project" value="TreeGrafter"/>
</dbReference>
<keyword evidence="3" id="KW-0479">Metal-binding</keyword>
<evidence type="ECO:0000313" key="9">
    <source>
        <dbReference type="EMBL" id="KAH8988232.1"/>
    </source>
</evidence>
<keyword evidence="5" id="KW-0862">Zinc</keyword>
<dbReference type="GO" id="GO:0004000">
    <property type="term" value="F:adenosine deaminase activity"/>
    <property type="evidence" value="ECO:0007669"/>
    <property type="project" value="TreeGrafter"/>
</dbReference>
<dbReference type="InterPro" id="IPR001365">
    <property type="entry name" value="A_deaminase_dom"/>
</dbReference>
<evidence type="ECO:0000256" key="2">
    <source>
        <dbReference type="ARBA" id="ARBA00006676"/>
    </source>
</evidence>
<dbReference type="Pfam" id="PF00962">
    <property type="entry name" value="A_deaminase"/>
    <property type="match status" value="1"/>
</dbReference>
<dbReference type="Gene3D" id="3.20.20.140">
    <property type="entry name" value="Metal-dependent hydrolases"/>
    <property type="match status" value="1"/>
</dbReference>
<evidence type="ECO:0000259" key="8">
    <source>
        <dbReference type="Pfam" id="PF00962"/>
    </source>
</evidence>
<dbReference type="PANTHER" id="PTHR11409:SF42">
    <property type="entry name" value="ADENOSINE DEAMINASE-LIKE PROTEIN"/>
    <property type="match status" value="1"/>
</dbReference>
<evidence type="ECO:0000256" key="7">
    <source>
        <dbReference type="ARBA" id="ARBA00048787"/>
    </source>
</evidence>
<organism evidence="9 10">
    <name type="scientific">Lactarius akahatsu</name>
    <dbReference type="NCBI Taxonomy" id="416441"/>
    <lineage>
        <taxon>Eukaryota</taxon>
        <taxon>Fungi</taxon>
        <taxon>Dikarya</taxon>
        <taxon>Basidiomycota</taxon>
        <taxon>Agaricomycotina</taxon>
        <taxon>Agaricomycetes</taxon>
        <taxon>Russulales</taxon>
        <taxon>Russulaceae</taxon>
        <taxon>Lactarius</taxon>
    </lineage>
</organism>
<evidence type="ECO:0000313" key="10">
    <source>
        <dbReference type="Proteomes" id="UP001201163"/>
    </source>
</evidence>
<feature type="domain" description="Adenosine deaminase" evidence="8">
    <location>
        <begin position="25"/>
        <end position="353"/>
    </location>
</feature>
<dbReference type="PANTHER" id="PTHR11409">
    <property type="entry name" value="ADENOSINE DEAMINASE"/>
    <property type="match status" value="1"/>
</dbReference>
<evidence type="ECO:0000256" key="4">
    <source>
        <dbReference type="ARBA" id="ARBA00022801"/>
    </source>
</evidence>
<name>A0AAD4Q6H8_9AGAM</name>
<comment type="caution">
    <text evidence="9">The sequence shown here is derived from an EMBL/GenBank/DDBJ whole genome shotgun (WGS) entry which is preliminary data.</text>
</comment>
<evidence type="ECO:0000256" key="5">
    <source>
        <dbReference type="ARBA" id="ARBA00022833"/>
    </source>
</evidence>